<comment type="subcellular location">
    <subcellularLocation>
        <location evidence="1">Cell membrane</location>
        <topology evidence="1">Multi-pass membrane protein</topology>
    </subcellularLocation>
</comment>
<dbReference type="GO" id="GO:0006820">
    <property type="term" value="P:monoatomic anion transport"/>
    <property type="evidence" value="ECO:0007669"/>
    <property type="project" value="TreeGrafter"/>
</dbReference>
<dbReference type="InterPro" id="IPR011701">
    <property type="entry name" value="MFS"/>
</dbReference>
<evidence type="ECO:0000256" key="4">
    <source>
        <dbReference type="ARBA" id="ARBA00022989"/>
    </source>
</evidence>
<feature type="transmembrane region" description="Helical" evidence="7">
    <location>
        <begin position="12"/>
        <end position="36"/>
    </location>
</feature>
<organism evidence="9 10">
    <name type="scientific">Phyllotreta striolata</name>
    <name type="common">Striped flea beetle</name>
    <name type="synonym">Crioceris striolata</name>
    <dbReference type="NCBI Taxonomy" id="444603"/>
    <lineage>
        <taxon>Eukaryota</taxon>
        <taxon>Metazoa</taxon>
        <taxon>Ecdysozoa</taxon>
        <taxon>Arthropoda</taxon>
        <taxon>Hexapoda</taxon>
        <taxon>Insecta</taxon>
        <taxon>Pterygota</taxon>
        <taxon>Neoptera</taxon>
        <taxon>Endopterygota</taxon>
        <taxon>Coleoptera</taxon>
        <taxon>Polyphaga</taxon>
        <taxon>Cucujiformia</taxon>
        <taxon>Chrysomeloidea</taxon>
        <taxon>Chrysomelidae</taxon>
        <taxon>Galerucinae</taxon>
        <taxon>Alticini</taxon>
        <taxon>Phyllotreta</taxon>
    </lineage>
</organism>
<evidence type="ECO:0000256" key="5">
    <source>
        <dbReference type="ARBA" id="ARBA00023136"/>
    </source>
</evidence>
<dbReference type="GO" id="GO:0005886">
    <property type="term" value="C:plasma membrane"/>
    <property type="evidence" value="ECO:0007669"/>
    <property type="project" value="UniProtKB-SubCell"/>
</dbReference>
<dbReference type="InterPro" id="IPR036259">
    <property type="entry name" value="MFS_trans_sf"/>
</dbReference>
<keyword evidence="5 7" id="KW-0472">Membrane</keyword>
<name>A0A9P0GVC0_PHYSR</name>
<reference evidence="9" key="1">
    <citation type="submission" date="2022-01" db="EMBL/GenBank/DDBJ databases">
        <authorList>
            <person name="King R."/>
        </authorList>
    </citation>
    <scope>NUCLEOTIDE SEQUENCE</scope>
</reference>
<feature type="transmembrane region" description="Helical" evidence="7">
    <location>
        <begin position="185"/>
        <end position="204"/>
    </location>
</feature>
<keyword evidence="2" id="KW-1003">Cell membrane</keyword>
<feature type="non-terminal residue" evidence="9">
    <location>
        <position position="245"/>
    </location>
</feature>
<evidence type="ECO:0000259" key="8">
    <source>
        <dbReference type="PROSITE" id="PS50850"/>
    </source>
</evidence>
<dbReference type="InterPro" id="IPR020846">
    <property type="entry name" value="MFS_dom"/>
</dbReference>
<keyword evidence="3 7" id="KW-0812">Transmembrane</keyword>
<proteinExistence type="predicted"/>
<feature type="transmembrane region" description="Helical" evidence="7">
    <location>
        <begin position="64"/>
        <end position="87"/>
    </location>
</feature>
<feature type="transmembrane region" description="Helical" evidence="7">
    <location>
        <begin position="94"/>
        <end position="112"/>
    </location>
</feature>
<dbReference type="PROSITE" id="PS50850">
    <property type="entry name" value="MFS"/>
    <property type="match status" value="1"/>
</dbReference>
<evidence type="ECO:0000313" key="9">
    <source>
        <dbReference type="EMBL" id="CAH1181150.1"/>
    </source>
</evidence>
<dbReference type="PANTHER" id="PTHR11662">
    <property type="entry name" value="SOLUTE CARRIER FAMILY 17"/>
    <property type="match status" value="1"/>
</dbReference>
<dbReference type="Proteomes" id="UP001153712">
    <property type="component" value="Chromosome 3"/>
</dbReference>
<evidence type="ECO:0000256" key="6">
    <source>
        <dbReference type="ARBA" id="ARBA00023180"/>
    </source>
</evidence>
<gene>
    <name evidence="9" type="ORF">PHYEVI_LOCUS6393</name>
</gene>
<feature type="non-terminal residue" evidence="9">
    <location>
        <position position="1"/>
    </location>
</feature>
<keyword evidence="4 7" id="KW-1133">Transmembrane helix</keyword>
<evidence type="ECO:0000313" key="10">
    <source>
        <dbReference type="Proteomes" id="UP001153712"/>
    </source>
</evidence>
<sequence>VTWQFWKKKRYIISVLGFFGFFNVFALRSNISIALVDMISLKNRTLENGTVIQERDFDWDPVQLGYALSAFFYGYVFTQILGGYLATKFGGSKIFGIGIAATAVFTLLTPWAAKTNFYCLLVIRILEGLCEGINYPASMAIWAKWAPPLEKARLTAICISGTFVGTVVAMPVSSLLASYLGWESIFYVFGAIAVFWYVIWLIVVKDSPSEDSRIDPDELIYINEAINATKCTSKPVVPWRSLLTT</sequence>
<dbReference type="InterPro" id="IPR050382">
    <property type="entry name" value="MFS_Na/Anion_cotransporter"/>
</dbReference>
<evidence type="ECO:0000256" key="2">
    <source>
        <dbReference type="ARBA" id="ARBA00022475"/>
    </source>
</evidence>
<dbReference type="OrthoDB" id="2985014at2759"/>
<dbReference type="GO" id="GO:0022857">
    <property type="term" value="F:transmembrane transporter activity"/>
    <property type="evidence" value="ECO:0007669"/>
    <property type="project" value="InterPro"/>
</dbReference>
<dbReference type="FunFam" id="1.20.1250.20:FF:000067">
    <property type="entry name" value="sialin isoform X2"/>
    <property type="match status" value="1"/>
</dbReference>
<dbReference type="Pfam" id="PF07690">
    <property type="entry name" value="MFS_1"/>
    <property type="match status" value="1"/>
</dbReference>
<evidence type="ECO:0000256" key="7">
    <source>
        <dbReference type="SAM" id="Phobius"/>
    </source>
</evidence>
<dbReference type="AlphaFoldDB" id="A0A9P0GVC0"/>
<dbReference type="EMBL" id="OU900096">
    <property type="protein sequence ID" value="CAH1181150.1"/>
    <property type="molecule type" value="Genomic_DNA"/>
</dbReference>
<feature type="domain" description="Major facilitator superfamily (MFS) profile" evidence="8">
    <location>
        <begin position="9"/>
        <end position="245"/>
    </location>
</feature>
<evidence type="ECO:0000256" key="3">
    <source>
        <dbReference type="ARBA" id="ARBA00022692"/>
    </source>
</evidence>
<dbReference type="Gene3D" id="1.20.1250.20">
    <property type="entry name" value="MFS general substrate transporter like domains"/>
    <property type="match status" value="1"/>
</dbReference>
<protein>
    <recommendedName>
        <fullName evidence="8">Major facilitator superfamily (MFS) profile domain-containing protein</fullName>
    </recommendedName>
</protein>
<dbReference type="SUPFAM" id="SSF103473">
    <property type="entry name" value="MFS general substrate transporter"/>
    <property type="match status" value="1"/>
</dbReference>
<keyword evidence="10" id="KW-1185">Reference proteome</keyword>
<dbReference type="PANTHER" id="PTHR11662:SF455">
    <property type="entry name" value="GH23975P"/>
    <property type="match status" value="1"/>
</dbReference>
<keyword evidence="6" id="KW-0325">Glycoprotein</keyword>
<evidence type="ECO:0000256" key="1">
    <source>
        <dbReference type="ARBA" id="ARBA00004651"/>
    </source>
</evidence>
<accession>A0A9P0GVC0</accession>
<feature type="transmembrane region" description="Helical" evidence="7">
    <location>
        <begin position="154"/>
        <end position="179"/>
    </location>
</feature>